<evidence type="ECO:0000256" key="11">
    <source>
        <dbReference type="SAM" id="Phobius"/>
    </source>
</evidence>
<keyword evidence="14" id="KW-0479">Metal-binding</keyword>
<dbReference type="GO" id="GO:0006417">
    <property type="term" value="P:regulation of translation"/>
    <property type="evidence" value="ECO:0007669"/>
    <property type="project" value="TreeGrafter"/>
</dbReference>
<dbReference type="PANTHER" id="PTHR37461">
    <property type="entry name" value="ANTI-SIGMA-K FACTOR RSKA"/>
    <property type="match status" value="1"/>
</dbReference>
<sequence>MTDHDPHQLLSGYALDALDPEDRARFEEHLDSCDDCRRELSEFGPAISELSALSDTAPPPQLRTDVLTAIGQVRQEDPVPAHGEQPVPLNRARPGRGRLVRSVTALIGAAALVAAVALGGWAWGRHRLAEQQRADGVAISRVLSAPDARTYRQTAPNGMRMTYIVSEQRNAALAVPSEVTAPGVDRTYQLWTVTVRGGDKVFRPDRTFAADAGPILLTGDIRSTAAVGVTLEPEGGSSTPTGDPFAVQSL</sequence>
<name>A0A1H1YEE6_9ACTN</name>
<dbReference type="AlphaFoldDB" id="A0A1H1YEE6"/>
<evidence type="ECO:0000256" key="1">
    <source>
        <dbReference type="ARBA" id="ARBA00004167"/>
    </source>
</evidence>
<dbReference type="STRING" id="630515.SAMN04489812_4539"/>
<evidence type="ECO:0000256" key="2">
    <source>
        <dbReference type="ARBA" id="ARBA00004236"/>
    </source>
</evidence>
<keyword evidence="7 11" id="KW-0472">Membrane</keyword>
<dbReference type="RefSeq" id="WP_091527633.1">
    <property type="nucleotide sequence ID" value="NZ_LT629772.1"/>
</dbReference>
<keyword evidence="4 11" id="KW-0812">Transmembrane</keyword>
<dbReference type="GO" id="GO:0005886">
    <property type="term" value="C:plasma membrane"/>
    <property type="evidence" value="ECO:0007669"/>
    <property type="project" value="UniProtKB-SubCell"/>
</dbReference>
<proteinExistence type="predicted"/>
<keyword evidence="14" id="KW-0862">Zinc</keyword>
<feature type="domain" description="Anti-sigma K factor RskA C-terminal" evidence="12">
    <location>
        <begin position="107"/>
        <end position="242"/>
    </location>
</feature>
<evidence type="ECO:0000256" key="6">
    <source>
        <dbReference type="ARBA" id="ARBA00023015"/>
    </source>
</evidence>
<keyword evidence="3" id="KW-1003">Cell membrane</keyword>
<evidence type="ECO:0000259" key="13">
    <source>
        <dbReference type="Pfam" id="PF13490"/>
    </source>
</evidence>
<keyword evidence="5 11" id="KW-1133">Transmembrane helix</keyword>
<protein>
    <recommendedName>
        <fullName evidence="10">Regulator of SigK</fullName>
    </recommendedName>
    <alternativeName>
        <fullName evidence="9">Sigma-K anti-sigma factor RskA</fullName>
    </alternativeName>
</protein>
<comment type="subcellular location">
    <subcellularLocation>
        <location evidence="2">Cell membrane</location>
    </subcellularLocation>
    <subcellularLocation>
        <location evidence="1">Membrane</location>
        <topology evidence="1">Single-pass membrane protein</topology>
    </subcellularLocation>
</comment>
<dbReference type="OrthoDB" id="153510at2"/>
<evidence type="ECO:0000256" key="9">
    <source>
        <dbReference type="ARBA" id="ARBA00029829"/>
    </source>
</evidence>
<dbReference type="Pfam" id="PF13490">
    <property type="entry name" value="zf-HC2"/>
    <property type="match status" value="1"/>
</dbReference>
<reference evidence="14 15" key="1">
    <citation type="submission" date="2016-10" db="EMBL/GenBank/DDBJ databases">
        <authorList>
            <person name="de Groot N.N."/>
        </authorList>
    </citation>
    <scope>NUCLEOTIDE SEQUENCE [LARGE SCALE GENOMIC DNA]</scope>
    <source>
        <strain evidence="14 15">DSM 21800</strain>
    </source>
</reference>
<keyword evidence="8" id="KW-0804">Transcription</keyword>
<feature type="domain" description="Putative zinc-finger" evidence="13">
    <location>
        <begin position="7"/>
        <end position="37"/>
    </location>
</feature>
<keyword evidence="14" id="KW-0863">Zinc-finger</keyword>
<evidence type="ECO:0000313" key="14">
    <source>
        <dbReference type="EMBL" id="SDT19898.1"/>
    </source>
</evidence>
<dbReference type="Proteomes" id="UP000199103">
    <property type="component" value="Chromosome I"/>
</dbReference>
<evidence type="ECO:0000256" key="7">
    <source>
        <dbReference type="ARBA" id="ARBA00023136"/>
    </source>
</evidence>
<dbReference type="GO" id="GO:0016989">
    <property type="term" value="F:sigma factor antagonist activity"/>
    <property type="evidence" value="ECO:0007669"/>
    <property type="project" value="TreeGrafter"/>
</dbReference>
<keyword evidence="15" id="KW-1185">Reference proteome</keyword>
<keyword evidence="6" id="KW-0805">Transcription regulation</keyword>
<dbReference type="PANTHER" id="PTHR37461:SF1">
    <property type="entry name" value="ANTI-SIGMA-K FACTOR RSKA"/>
    <property type="match status" value="1"/>
</dbReference>
<dbReference type="InterPro" id="IPR027383">
    <property type="entry name" value="Znf_put"/>
</dbReference>
<evidence type="ECO:0000259" key="12">
    <source>
        <dbReference type="Pfam" id="PF10099"/>
    </source>
</evidence>
<dbReference type="InterPro" id="IPR041916">
    <property type="entry name" value="Anti_sigma_zinc_sf"/>
</dbReference>
<dbReference type="GO" id="GO:0008270">
    <property type="term" value="F:zinc ion binding"/>
    <property type="evidence" value="ECO:0007669"/>
    <property type="project" value="UniProtKB-KW"/>
</dbReference>
<evidence type="ECO:0000256" key="3">
    <source>
        <dbReference type="ARBA" id="ARBA00022475"/>
    </source>
</evidence>
<accession>A0A1H1YEE6</accession>
<evidence type="ECO:0000256" key="4">
    <source>
        <dbReference type="ARBA" id="ARBA00022692"/>
    </source>
</evidence>
<organism evidence="14 15">
    <name type="scientific">Microlunatus soli</name>
    <dbReference type="NCBI Taxonomy" id="630515"/>
    <lineage>
        <taxon>Bacteria</taxon>
        <taxon>Bacillati</taxon>
        <taxon>Actinomycetota</taxon>
        <taxon>Actinomycetes</taxon>
        <taxon>Propionibacteriales</taxon>
        <taxon>Propionibacteriaceae</taxon>
        <taxon>Microlunatus</taxon>
    </lineage>
</organism>
<dbReference type="Pfam" id="PF10099">
    <property type="entry name" value="RskA_C"/>
    <property type="match status" value="1"/>
</dbReference>
<evidence type="ECO:0000256" key="5">
    <source>
        <dbReference type="ARBA" id="ARBA00022989"/>
    </source>
</evidence>
<dbReference type="InterPro" id="IPR051474">
    <property type="entry name" value="Anti-sigma-K/W_factor"/>
</dbReference>
<gene>
    <name evidence="14" type="ORF">SAMN04489812_4539</name>
</gene>
<evidence type="ECO:0000256" key="10">
    <source>
        <dbReference type="ARBA" id="ARBA00030803"/>
    </source>
</evidence>
<evidence type="ECO:0000256" key="8">
    <source>
        <dbReference type="ARBA" id="ARBA00023163"/>
    </source>
</evidence>
<dbReference type="InterPro" id="IPR018764">
    <property type="entry name" value="RskA_C"/>
</dbReference>
<feature type="transmembrane region" description="Helical" evidence="11">
    <location>
        <begin position="99"/>
        <end position="123"/>
    </location>
</feature>
<evidence type="ECO:0000313" key="15">
    <source>
        <dbReference type="Proteomes" id="UP000199103"/>
    </source>
</evidence>
<dbReference type="EMBL" id="LT629772">
    <property type="protein sequence ID" value="SDT19898.1"/>
    <property type="molecule type" value="Genomic_DNA"/>
</dbReference>
<dbReference type="Gene3D" id="1.10.10.1320">
    <property type="entry name" value="Anti-sigma factor, zinc-finger domain"/>
    <property type="match status" value="1"/>
</dbReference>